<dbReference type="RefSeq" id="WP_153021432.1">
    <property type="nucleotide sequence ID" value="NZ_JHEG04000001.1"/>
</dbReference>
<keyword evidence="2" id="KW-1185">Reference proteome</keyword>
<accession>A0A8S9TBC5</accession>
<gene>
    <name evidence="1" type="ORF">DA73_0400030675</name>
</gene>
<protein>
    <submittedName>
        <fullName evidence="1">Uncharacterized protein</fullName>
    </submittedName>
</protein>
<name>A0A8S9TBC5_9CYAN</name>
<dbReference type="Proteomes" id="UP000029738">
    <property type="component" value="Unassembled WGS sequence"/>
</dbReference>
<evidence type="ECO:0000313" key="2">
    <source>
        <dbReference type="Proteomes" id="UP000029738"/>
    </source>
</evidence>
<organism evidence="1 2">
    <name type="scientific">Tolypothrix bouteillei VB521301</name>
    <dbReference type="NCBI Taxonomy" id="1479485"/>
    <lineage>
        <taxon>Bacteria</taxon>
        <taxon>Bacillati</taxon>
        <taxon>Cyanobacteriota</taxon>
        <taxon>Cyanophyceae</taxon>
        <taxon>Nostocales</taxon>
        <taxon>Tolypothrichaceae</taxon>
        <taxon>Tolypothrix</taxon>
    </lineage>
</organism>
<reference evidence="1" key="2">
    <citation type="submission" date="2019-11" db="EMBL/GenBank/DDBJ databases">
        <title>Improved Assembly of Tolypothrix boutellei genome.</title>
        <authorList>
            <person name="Sarangi A.N."/>
            <person name="Mukherjee M."/>
            <person name="Ghosh S."/>
            <person name="Singh D."/>
            <person name="Das A."/>
            <person name="Kant S."/>
            <person name="Prusty A."/>
            <person name="Tripathy S."/>
        </authorList>
    </citation>
    <scope>NUCLEOTIDE SEQUENCE</scope>
    <source>
        <strain evidence="1">VB521301</strain>
    </source>
</reference>
<proteinExistence type="predicted"/>
<dbReference type="EMBL" id="JHEG04000001">
    <property type="protein sequence ID" value="KAF3889357.1"/>
    <property type="molecule type" value="Genomic_DNA"/>
</dbReference>
<sequence>MSKNTVYDENNQVWSIGTPSTRRQKYDGRGATAVDGFHRLQQVAWQKAQKL</sequence>
<evidence type="ECO:0000313" key="1">
    <source>
        <dbReference type="EMBL" id="KAF3889357.1"/>
    </source>
</evidence>
<reference evidence="1" key="1">
    <citation type="journal article" date="2015" name="Genome Announc.">
        <title>Draft Genome Sequence of Tolypothrix boutellei Strain VB521301.</title>
        <authorList>
            <person name="Chandrababunaidu M.M."/>
            <person name="Singh D."/>
            <person name="Sen D."/>
            <person name="Bhan S."/>
            <person name="Das S."/>
            <person name="Gupta A."/>
            <person name="Adhikary S.P."/>
            <person name="Tripathy S."/>
        </authorList>
    </citation>
    <scope>NUCLEOTIDE SEQUENCE</scope>
    <source>
        <strain evidence="1">VB521301</strain>
    </source>
</reference>
<comment type="caution">
    <text evidence="1">The sequence shown here is derived from an EMBL/GenBank/DDBJ whole genome shotgun (WGS) entry which is preliminary data.</text>
</comment>
<dbReference type="AlphaFoldDB" id="A0A8S9TBC5"/>